<feature type="domain" description="SHSP" evidence="3">
    <location>
        <begin position="37"/>
        <end position="146"/>
    </location>
</feature>
<evidence type="ECO:0000256" key="1">
    <source>
        <dbReference type="PROSITE-ProRule" id="PRU00285"/>
    </source>
</evidence>
<dbReference type="Pfam" id="PF00011">
    <property type="entry name" value="HSP20"/>
    <property type="match status" value="1"/>
</dbReference>
<proteinExistence type="inferred from homology"/>
<dbReference type="Gene3D" id="2.60.40.790">
    <property type="match status" value="1"/>
</dbReference>
<organism evidence="4 5">
    <name type="scientific">Desulfobacter latus</name>
    <dbReference type="NCBI Taxonomy" id="2292"/>
    <lineage>
        <taxon>Bacteria</taxon>
        <taxon>Pseudomonadati</taxon>
        <taxon>Thermodesulfobacteriota</taxon>
        <taxon>Desulfobacteria</taxon>
        <taxon>Desulfobacterales</taxon>
        <taxon>Desulfobacteraceae</taxon>
        <taxon>Desulfobacter</taxon>
    </lineage>
</organism>
<comment type="similarity">
    <text evidence="1 2">Belongs to the small heat shock protein (HSP20) family.</text>
</comment>
<protein>
    <submittedName>
        <fullName evidence="4">Hsp20/alpha crystallin family protein</fullName>
    </submittedName>
</protein>
<dbReference type="PROSITE" id="PS01031">
    <property type="entry name" value="SHSP"/>
    <property type="match status" value="1"/>
</dbReference>
<dbReference type="PANTHER" id="PTHR11527">
    <property type="entry name" value="HEAT-SHOCK PROTEIN 20 FAMILY MEMBER"/>
    <property type="match status" value="1"/>
</dbReference>
<comment type="caution">
    <text evidence="4">The sequence shown here is derived from an EMBL/GenBank/DDBJ whole genome shotgun (WGS) entry which is preliminary data.</text>
</comment>
<reference evidence="4 5" key="1">
    <citation type="submission" date="2020-06" db="EMBL/GenBank/DDBJ databases">
        <title>High-quality draft genome of sulfate reducer Desulfobacter latus type strain AcrS2 isolated from marine sediment.</title>
        <authorList>
            <person name="Hoppe M."/>
            <person name="Larsen C.K."/>
            <person name="Marshall I.P.G."/>
            <person name="Schramm A."/>
            <person name="Marietou A.G."/>
        </authorList>
    </citation>
    <scope>NUCLEOTIDE SEQUENCE [LARGE SCALE GENOMIC DNA]</scope>
    <source>
        <strain evidence="4 5">AcRS2</strain>
    </source>
</reference>
<evidence type="ECO:0000313" key="4">
    <source>
        <dbReference type="EMBL" id="NWH03855.1"/>
    </source>
</evidence>
<name>A0A850T4S7_9BACT</name>
<sequence>MFTRISDIDRLFGTMNLLQRKLNNLYGDYGRPSAYRWELESATPRINLYEHGDNFEIRAEVPGLEKDNLNVKIQGNYLEISGERGSDAPEGYKSHKTERGVGSFSRSFTLPADVDATKVEAALKDGVLYLTLPKHEAAKPRKISIN</sequence>
<dbReference type="EMBL" id="JACADJ010000005">
    <property type="protein sequence ID" value="NWH03855.1"/>
    <property type="molecule type" value="Genomic_DNA"/>
</dbReference>
<evidence type="ECO:0000259" key="3">
    <source>
        <dbReference type="PROSITE" id="PS01031"/>
    </source>
</evidence>
<accession>A0A850T4S7</accession>
<keyword evidence="5" id="KW-1185">Reference proteome</keyword>
<dbReference type="AlphaFoldDB" id="A0A850T4S7"/>
<evidence type="ECO:0000313" key="5">
    <source>
        <dbReference type="Proteomes" id="UP000553343"/>
    </source>
</evidence>
<dbReference type="CDD" id="cd06464">
    <property type="entry name" value="ACD_sHsps-like"/>
    <property type="match status" value="1"/>
</dbReference>
<dbReference type="InterPro" id="IPR008978">
    <property type="entry name" value="HSP20-like_chaperone"/>
</dbReference>
<dbReference type="SUPFAM" id="SSF49764">
    <property type="entry name" value="HSP20-like chaperones"/>
    <property type="match status" value="1"/>
</dbReference>
<dbReference type="Proteomes" id="UP000553343">
    <property type="component" value="Unassembled WGS sequence"/>
</dbReference>
<gene>
    <name evidence="4" type="ORF">HXW94_02415</name>
</gene>
<evidence type="ECO:0000256" key="2">
    <source>
        <dbReference type="RuleBase" id="RU003616"/>
    </source>
</evidence>
<dbReference type="InterPro" id="IPR031107">
    <property type="entry name" value="Small_HSP"/>
</dbReference>
<dbReference type="RefSeq" id="WP_178365314.1">
    <property type="nucleotide sequence ID" value="NZ_JACADJ010000005.1"/>
</dbReference>
<dbReference type="InterPro" id="IPR002068">
    <property type="entry name" value="A-crystallin/Hsp20_dom"/>
</dbReference>